<keyword evidence="2 4" id="KW-0378">Hydrolase</keyword>
<dbReference type="InterPro" id="IPR036412">
    <property type="entry name" value="HAD-like_sf"/>
</dbReference>
<dbReference type="SFLD" id="SFLDS00003">
    <property type="entry name" value="Haloacid_Dehalogenase"/>
    <property type="match status" value="1"/>
</dbReference>
<accession>A0ABW3F187</accession>
<name>A0ABW3F187_9ACTN</name>
<gene>
    <name evidence="4" type="ORF">ACFQ11_34650</name>
</gene>
<organism evidence="4 5">
    <name type="scientific">Actinomadura sediminis</name>
    <dbReference type="NCBI Taxonomy" id="1038904"/>
    <lineage>
        <taxon>Bacteria</taxon>
        <taxon>Bacillati</taxon>
        <taxon>Actinomycetota</taxon>
        <taxon>Actinomycetes</taxon>
        <taxon>Streptosporangiales</taxon>
        <taxon>Thermomonosporaceae</taxon>
        <taxon>Actinomadura</taxon>
    </lineage>
</organism>
<proteinExistence type="predicted"/>
<dbReference type="PANTHER" id="PTHR46470">
    <property type="entry name" value="N-ACYLNEURAMINATE-9-PHOSPHATASE"/>
    <property type="match status" value="1"/>
</dbReference>
<comment type="caution">
    <text evidence="4">The sequence shown here is derived from an EMBL/GenBank/DDBJ whole genome shotgun (WGS) entry which is preliminary data.</text>
</comment>
<dbReference type="EC" id="3.1.3.-" evidence="4"/>
<evidence type="ECO:0000256" key="1">
    <source>
        <dbReference type="ARBA" id="ARBA00001946"/>
    </source>
</evidence>
<evidence type="ECO:0000313" key="5">
    <source>
        <dbReference type="Proteomes" id="UP001596972"/>
    </source>
</evidence>
<protein>
    <submittedName>
        <fullName evidence="4">HAD family hydrolase</fullName>
        <ecNumber evidence="4">3.1.3.-</ecNumber>
    </submittedName>
</protein>
<dbReference type="Proteomes" id="UP001596972">
    <property type="component" value="Unassembled WGS sequence"/>
</dbReference>
<dbReference type="RefSeq" id="WP_378306591.1">
    <property type="nucleotide sequence ID" value="NZ_JBHTJA010000145.1"/>
</dbReference>
<dbReference type="Pfam" id="PF00702">
    <property type="entry name" value="Hydrolase"/>
    <property type="match status" value="1"/>
</dbReference>
<evidence type="ECO:0000313" key="4">
    <source>
        <dbReference type="EMBL" id="MFD0905559.1"/>
    </source>
</evidence>
<dbReference type="PRINTS" id="PR00413">
    <property type="entry name" value="HADHALOGNASE"/>
</dbReference>
<keyword evidence="5" id="KW-1185">Reference proteome</keyword>
<keyword evidence="3" id="KW-0460">Magnesium</keyword>
<evidence type="ECO:0000256" key="2">
    <source>
        <dbReference type="ARBA" id="ARBA00022801"/>
    </source>
</evidence>
<dbReference type="Gene3D" id="1.20.120.1600">
    <property type="match status" value="1"/>
</dbReference>
<dbReference type="SFLD" id="SFLDG01129">
    <property type="entry name" value="C1.5:_HAD__Beta-PGM__Phosphata"/>
    <property type="match status" value="1"/>
</dbReference>
<reference evidence="5" key="1">
    <citation type="journal article" date="2019" name="Int. J. Syst. Evol. Microbiol.">
        <title>The Global Catalogue of Microorganisms (GCM) 10K type strain sequencing project: providing services to taxonomists for standard genome sequencing and annotation.</title>
        <authorList>
            <consortium name="The Broad Institute Genomics Platform"/>
            <consortium name="The Broad Institute Genome Sequencing Center for Infectious Disease"/>
            <person name="Wu L."/>
            <person name="Ma J."/>
        </authorList>
    </citation>
    <scope>NUCLEOTIDE SEQUENCE [LARGE SCALE GENOMIC DNA]</scope>
    <source>
        <strain evidence="5">JCM 31202</strain>
    </source>
</reference>
<dbReference type="PANTHER" id="PTHR46470:SF4">
    <property type="entry name" value="5-AMINO-6-(5-PHOSPHO-D-RIBITYLAMINO)URACIL PHOSPHATASE YIGB"/>
    <property type="match status" value="1"/>
</dbReference>
<dbReference type="SUPFAM" id="SSF56784">
    <property type="entry name" value="HAD-like"/>
    <property type="match status" value="1"/>
</dbReference>
<dbReference type="EMBL" id="JBHTJA010000145">
    <property type="protein sequence ID" value="MFD0905559.1"/>
    <property type="molecule type" value="Genomic_DNA"/>
</dbReference>
<evidence type="ECO:0000256" key="3">
    <source>
        <dbReference type="ARBA" id="ARBA00022842"/>
    </source>
</evidence>
<sequence>MIAAVLFDLDGTLLDHDGAAADAIVRSFPDADAARLVPRWLDLGEAAIERYLAGELDFTGQRRARIRALARDLGLGTWDDARADAWFDGYTALYEAAWRPYPDVVPALAALAARGLPLGVVTNGDVRQQRSKLDRLGLAERLPHLTASSEAGCAKPAVEIFHAACAGLGLEPGSVAYVGDRLITDARGAAAAGLTGVWLDRSGDPAPDHAGVVRITGLDALPGVLGDRASADRRRRRRTRSDRP</sequence>
<dbReference type="InterPro" id="IPR023214">
    <property type="entry name" value="HAD_sf"/>
</dbReference>
<dbReference type="InterPro" id="IPR051400">
    <property type="entry name" value="HAD-like_hydrolase"/>
</dbReference>
<comment type="cofactor">
    <cofactor evidence="1">
        <name>Mg(2+)</name>
        <dbReference type="ChEBI" id="CHEBI:18420"/>
    </cofactor>
</comment>
<dbReference type="NCBIfam" id="TIGR01549">
    <property type="entry name" value="HAD-SF-IA-v1"/>
    <property type="match status" value="1"/>
</dbReference>
<dbReference type="GO" id="GO:0016787">
    <property type="term" value="F:hydrolase activity"/>
    <property type="evidence" value="ECO:0007669"/>
    <property type="project" value="UniProtKB-KW"/>
</dbReference>
<dbReference type="Gene3D" id="3.40.50.1000">
    <property type="entry name" value="HAD superfamily/HAD-like"/>
    <property type="match status" value="1"/>
</dbReference>
<dbReference type="InterPro" id="IPR006439">
    <property type="entry name" value="HAD-SF_hydro_IA"/>
</dbReference>